<evidence type="ECO:0000256" key="4">
    <source>
        <dbReference type="ARBA" id="ARBA00022989"/>
    </source>
</evidence>
<keyword evidence="11" id="KW-1185">Reference proteome</keyword>
<dbReference type="GO" id="GO:0005886">
    <property type="term" value="C:plasma membrane"/>
    <property type="evidence" value="ECO:0007669"/>
    <property type="project" value="UniProtKB-SubCell"/>
</dbReference>
<keyword evidence="4 8" id="KW-1133">Transmembrane helix</keyword>
<keyword evidence="5 8" id="KW-0472">Membrane</keyword>
<feature type="coiled-coil region" evidence="6">
    <location>
        <begin position="323"/>
        <end position="414"/>
    </location>
</feature>
<dbReference type="EMBL" id="CP048630">
    <property type="protein sequence ID" value="QIB35433.1"/>
    <property type="molecule type" value="Genomic_DNA"/>
</dbReference>
<evidence type="ECO:0000256" key="6">
    <source>
        <dbReference type="SAM" id="Coils"/>
    </source>
</evidence>
<feature type="coiled-coil region" evidence="6">
    <location>
        <begin position="204"/>
        <end position="231"/>
    </location>
</feature>
<evidence type="ECO:0000256" key="2">
    <source>
        <dbReference type="ARBA" id="ARBA00022475"/>
    </source>
</evidence>
<evidence type="ECO:0000313" key="11">
    <source>
        <dbReference type="Proteomes" id="UP000464751"/>
    </source>
</evidence>
<evidence type="ECO:0000256" key="5">
    <source>
        <dbReference type="ARBA" id="ARBA00023136"/>
    </source>
</evidence>
<name>A0A6P1YTP0_9HYPH</name>
<keyword evidence="2" id="KW-1003">Cell membrane</keyword>
<dbReference type="InterPro" id="IPR027417">
    <property type="entry name" value="P-loop_NTPase"/>
</dbReference>
<evidence type="ECO:0000313" key="10">
    <source>
        <dbReference type="EMBL" id="QIB35433.1"/>
    </source>
</evidence>
<reference evidence="10 11" key="1">
    <citation type="submission" date="2020-02" db="EMBL/GenBank/DDBJ databases">
        <authorList>
            <person name="Li G."/>
        </authorList>
    </citation>
    <scope>NUCLEOTIDE SEQUENCE [LARGE SCALE GENOMIC DNA]</scope>
    <source>
        <strain evidence="10 11">DSM 102029</strain>
    </source>
</reference>
<evidence type="ECO:0000256" key="3">
    <source>
        <dbReference type="ARBA" id="ARBA00022692"/>
    </source>
</evidence>
<evidence type="ECO:0000256" key="8">
    <source>
        <dbReference type="SAM" id="Phobius"/>
    </source>
</evidence>
<dbReference type="Proteomes" id="UP000464751">
    <property type="component" value="Chromosome"/>
</dbReference>
<evidence type="ECO:0000256" key="7">
    <source>
        <dbReference type="SAM" id="MobiDB-lite"/>
    </source>
</evidence>
<dbReference type="Pfam" id="PF02706">
    <property type="entry name" value="Wzz"/>
    <property type="match status" value="1"/>
</dbReference>
<organism evidence="10 11">
    <name type="scientific">Ancylobacter pratisalsi</name>
    <dbReference type="NCBI Taxonomy" id="1745854"/>
    <lineage>
        <taxon>Bacteria</taxon>
        <taxon>Pseudomonadati</taxon>
        <taxon>Pseudomonadota</taxon>
        <taxon>Alphaproteobacteria</taxon>
        <taxon>Hyphomicrobiales</taxon>
        <taxon>Xanthobacteraceae</taxon>
        <taxon>Ancylobacter</taxon>
    </lineage>
</organism>
<dbReference type="PANTHER" id="PTHR32309:SF31">
    <property type="entry name" value="CAPSULAR EXOPOLYSACCHARIDE FAMILY"/>
    <property type="match status" value="1"/>
</dbReference>
<dbReference type="InterPro" id="IPR003856">
    <property type="entry name" value="LPS_length_determ_N"/>
</dbReference>
<evidence type="ECO:0000256" key="1">
    <source>
        <dbReference type="ARBA" id="ARBA00004651"/>
    </source>
</evidence>
<keyword evidence="3 8" id="KW-0812">Transmembrane</keyword>
<feature type="transmembrane region" description="Helical" evidence="8">
    <location>
        <begin position="458"/>
        <end position="480"/>
    </location>
</feature>
<proteinExistence type="predicted"/>
<feature type="region of interest" description="Disordered" evidence="7">
    <location>
        <begin position="1"/>
        <end position="23"/>
    </location>
</feature>
<dbReference type="KEGG" id="apra:G3A50_18245"/>
<dbReference type="InterPro" id="IPR050445">
    <property type="entry name" value="Bact_polysacc_biosynth/exp"/>
</dbReference>
<keyword evidence="6" id="KW-0175">Coiled coil</keyword>
<dbReference type="Gene3D" id="3.40.50.300">
    <property type="entry name" value="P-loop containing nucleotide triphosphate hydrolases"/>
    <property type="match status" value="1"/>
</dbReference>
<comment type="subcellular location">
    <subcellularLocation>
        <location evidence="1">Cell membrane</location>
        <topology evidence="1">Multi-pass membrane protein</topology>
    </subcellularLocation>
</comment>
<accession>A0A6P1YTP0</accession>
<feature type="transmembrane region" description="Helical" evidence="8">
    <location>
        <begin position="32"/>
        <end position="60"/>
    </location>
</feature>
<feature type="domain" description="Polysaccharide chain length determinant N-terminal" evidence="9">
    <location>
        <begin position="39"/>
        <end position="119"/>
    </location>
</feature>
<gene>
    <name evidence="10" type="ORF">G3A50_18245</name>
</gene>
<sequence length="707" mass="77286">MSMTSSFAGQMEGTHPHPGGEQRPSSFTLRDFLIAAFFHIRIVLLVALVPIGLGVAAATLSKTEYTASSLVMVIVSREVTNNQNVTGSGPSVLSIEGLKQVESEVQILESADVIRTVIEAIGRERLFPPSLVSRLKDMLSSNGSVMDTAIERFRRELRASVLDGSNVIQVSYTNPDRELAIEASDKVVEVYMARRRAIMENPTARILMNEVERFKRELSAADAAIEDLKTRVGIIDFAQDAVLAANQVDAVVQRRRQVAERRVAVAGQIAEAERQLKELPETVFDFSQNSDALGNDDDNNALSRLLVERDRLSMQYAANGSMMREINRKIDTIRAQIASRNERNYQTSRDVRNPSIGYVNNMVLSLRIERDALDQQEKELAQQQVEAEKRLTELRTAETQLVELDRRRDTLNEGYREYLRRATAAQIEEAAAAERESNIRLVQEAGAAVTNRSMRLPFLAAGLLGGVLFGAAAGAVASALRSSFIMPVEAERALALPLLGEVGNQSRADDPLANQHDVAALAALLLDTQVDERPVRTMQLVAPGEDEALSPLAAGVANEITVQRGLRTLLVDLAGTAETAPDPSAREKGGLTVMPTTTPLLWTLASRQGSTLLDVRLPMTQARQLMEQLGGEFEAVVFCSTAQDPTGVTARLAPLVDGNVLVLRAEKTRKQQALALGTAVTESGGVPLGFVFLGRRYLLPAWIYRLT</sequence>
<dbReference type="PANTHER" id="PTHR32309">
    <property type="entry name" value="TYROSINE-PROTEIN KINASE"/>
    <property type="match status" value="1"/>
</dbReference>
<protein>
    <submittedName>
        <fullName evidence="10">Lipopolysaccharide biosynthesis protein</fullName>
    </submittedName>
</protein>
<evidence type="ECO:0000259" key="9">
    <source>
        <dbReference type="Pfam" id="PF02706"/>
    </source>
</evidence>
<dbReference type="AlphaFoldDB" id="A0A6P1YTP0"/>